<dbReference type="PANTHER" id="PTHR32322:SF2">
    <property type="entry name" value="EAMA DOMAIN-CONTAINING PROTEIN"/>
    <property type="match status" value="1"/>
</dbReference>
<feature type="transmembrane region" description="Helical" evidence="7">
    <location>
        <begin position="207"/>
        <end position="227"/>
    </location>
</feature>
<name>A0A840EUQ5_9ACTN</name>
<feature type="transmembrane region" description="Helical" evidence="7">
    <location>
        <begin position="12"/>
        <end position="35"/>
    </location>
</feature>
<evidence type="ECO:0000313" key="10">
    <source>
        <dbReference type="Proteomes" id="UP000551501"/>
    </source>
</evidence>
<evidence type="ECO:0000256" key="6">
    <source>
        <dbReference type="SAM" id="MobiDB-lite"/>
    </source>
</evidence>
<dbReference type="SUPFAM" id="SSF103481">
    <property type="entry name" value="Multidrug resistance efflux transporter EmrE"/>
    <property type="match status" value="2"/>
</dbReference>
<evidence type="ECO:0000256" key="7">
    <source>
        <dbReference type="SAM" id="Phobius"/>
    </source>
</evidence>
<feature type="domain" description="EamA" evidence="8">
    <location>
        <begin position="149"/>
        <end position="281"/>
    </location>
</feature>
<feature type="region of interest" description="Disordered" evidence="6">
    <location>
        <begin position="289"/>
        <end position="319"/>
    </location>
</feature>
<feature type="transmembrane region" description="Helical" evidence="7">
    <location>
        <begin position="239"/>
        <end position="259"/>
    </location>
</feature>
<dbReference type="InterPro" id="IPR050638">
    <property type="entry name" value="AA-Vitamin_Transporters"/>
</dbReference>
<reference evidence="9 10" key="1">
    <citation type="submission" date="2020-08" db="EMBL/GenBank/DDBJ databases">
        <title>Sequencing the genomes of 1000 actinobacteria strains.</title>
        <authorList>
            <person name="Klenk H.-P."/>
        </authorList>
    </citation>
    <scope>NUCLEOTIDE SEQUENCE [LARGE SCALE GENOMIC DNA]</scope>
    <source>
        <strain evidence="9 10">DSM 45298</strain>
    </source>
</reference>
<evidence type="ECO:0000313" key="9">
    <source>
        <dbReference type="EMBL" id="MBB4133576.1"/>
    </source>
</evidence>
<feature type="transmembrane region" description="Helical" evidence="7">
    <location>
        <begin position="148"/>
        <end position="167"/>
    </location>
</feature>
<dbReference type="AlphaFoldDB" id="A0A840EUQ5"/>
<evidence type="ECO:0000256" key="3">
    <source>
        <dbReference type="ARBA" id="ARBA00022692"/>
    </source>
</evidence>
<dbReference type="GO" id="GO:0016020">
    <property type="term" value="C:membrane"/>
    <property type="evidence" value="ECO:0007669"/>
    <property type="project" value="UniProtKB-SubCell"/>
</dbReference>
<feature type="transmembrane region" description="Helical" evidence="7">
    <location>
        <begin position="179"/>
        <end position="201"/>
    </location>
</feature>
<evidence type="ECO:0000256" key="4">
    <source>
        <dbReference type="ARBA" id="ARBA00022989"/>
    </source>
</evidence>
<dbReference type="EMBL" id="JACIFP010000001">
    <property type="protein sequence ID" value="MBB4133576.1"/>
    <property type="molecule type" value="Genomic_DNA"/>
</dbReference>
<feature type="compositionally biased region" description="Basic and acidic residues" evidence="6">
    <location>
        <begin position="309"/>
        <end position="319"/>
    </location>
</feature>
<comment type="similarity">
    <text evidence="2">Belongs to the EamA transporter family.</text>
</comment>
<dbReference type="Pfam" id="PF00892">
    <property type="entry name" value="EamA"/>
    <property type="match status" value="1"/>
</dbReference>
<evidence type="ECO:0000256" key="5">
    <source>
        <dbReference type="ARBA" id="ARBA00023136"/>
    </source>
</evidence>
<keyword evidence="5 7" id="KW-0472">Membrane</keyword>
<dbReference type="Proteomes" id="UP000551501">
    <property type="component" value="Unassembled WGS sequence"/>
</dbReference>
<dbReference type="PANTHER" id="PTHR32322">
    <property type="entry name" value="INNER MEMBRANE TRANSPORTER"/>
    <property type="match status" value="1"/>
</dbReference>
<organism evidence="9 10">
    <name type="scientific">Gordonia humi</name>
    <dbReference type="NCBI Taxonomy" id="686429"/>
    <lineage>
        <taxon>Bacteria</taxon>
        <taxon>Bacillati</taxon>
        <taxon>Actinomycetota</taxon>
        <taxon>Actinomycetes</taxon>
        <taxon>Mycobacteriales</taxon>
        <taxon>Gordoniaceae</taxon>
        <taxon>Gordonia</taxon>
    </lineage>
</organism>
<comment type="subcellular location">
    <subcellularLocation>
        <location evidence="1">Membrane</location>
        <topology evidence="1">Multi-pass membrane protein</topology>
    </subcellularLocation>
</comment>
<evidence type="ECO:0000256" key="1">
    <source>
        <dbReference type="ARBA" id="ARBA00004141"/>
    </source>
</evidence>
<protein>
    <submittedName>
        <fullName evidence="9">Inner membrane transporter RhtA</fullName>
    </submittedName>
</protein>
<dbReference type="InterPro" id="IPR000620">
    <property type="entry name" value="EamA_dom"/>
</dbReference>
<keyword evidence="4 7" id="KW-1133">Transmembrane helix</keyword>
<feature type="transmembrane region" description="Helical" evidence="7">
    <location>
        <begin position="265"/>
        <end position="286"/>
    </location>
</feature>
<keyword evidence="10" id="KW-1185">Reference proteome</keyword>
<dbReference type="InterPro" id="IPR037185">
    <property type="entry name" value="EmrE-like"/>
</dbReference>
<feature type="transmembrane region" description="Helical" evidence="7">
    <location>
        <begin position="41"/>
        <end position="59"/>
    </location>
</feature>
<dbReference type="RefSeq" id="WP_343067228.1">
    <property type="nucleotide sequence ID" value="NZ_BAABHL010000113.1"/>
</dbReference>
<evidence type="ECO:0000259" key="8">
    <source>
        <dbReference type="Pfam" id="PF00892"/>
    </source>
</evidence>
<feature type="transmembrane region" description="Helical" evidence="7">
    <location>
        <begin position="122"/>
        <end position="142"/>
    </location>
</feature>
<comment type="caution">
    <text evidence="9">The sequence shown here is derived from an EMBL/GenBank/DDBJ whole genome shotgun (WGS) entry which is preliminary data.</text>
</comment>
<accession>A0A840EUQ5</accession>
<gene>
    <name evidence="9" type="ORF">BKA16_000128</name>
</gene>
<feature type="transmembrane region" description="Helical" evidence="7">
    <location>
        <begin position="71"/>
        <end position="89"/>
    </location>
</feature>
<sequence length="319" mass="32603">MTETTQGRRTGAAVAMIVGSCTSLQFGAALAVGLFDAMGTWGVTLLRLAISAGVLVVVARPRIGGWGRRQWAAIIAFGVMMAAMNGFFYTAISRIPLGTAVAIEFLGPLVLSSVLSRRRSDLLWVGLAFVGMALLGIDSVLGASSLDMVGVACALIAGLFWAGYILTGARVSRTVPGSGGLAVALVVATVVLLPIGTGQALPAMHDWRLLALGAGTALLGSVIPYTLEQGALRRLPEHVFGVLLSLEPAIAALAGLALLHQAIGLLPALAIAAVIAASVGTTMNAARKAKVGAEQTPEHARGVGSRPPSDTEREPMPAA</sequence>
<feature type="transmembrane region" description="Helical" evidence="7">
    <location>
        <begin position="95"/>
        <end position="115"/>
    </location>
</feature>
<evidence type="ECO:0000256" key="2">
    <source>
        <dbReference type="ARBA" id="ARBA00007362"/>
    </source>
</evidence>
<proteinExistence type="inferred from homology"/>
<keyword evidence="3 7" id="KW-0812">Transmembrane</keyword>